<keyword evidence="3 7" id="KW-0812">Transmembrane</keyword>
<keyword evidence="10" id="KW-1185">Reference proteome</keyword>
<name>A0ABZ0ZUS1_9ACTN</name>
<accession>A0ABZ0ZUS1</accession>
<keyword evidence="4 7" id="KW-1133">Transmembrane helix</keyword>
<evidence type="ECO:0000256" key="4">
    <source>
        <dbReference type="ARBA" id="ARBA00022989"/>
    </source>
</evidence>
<evidence type="ECO:0000256" key="2">
    <source>
        <dbReference type="ARBA" id="ARBA00022475"/>
    </source>
</evidence>
<feature type="compositionally biased region" description="Gly residues" evidence="6">
    <location>
        <begin position="28"/>
        <end position="44"/>
    </location>
</feature>
<evidence type="ECO:0000256" key="7">
    <source>
        <dbReference type="SAM" id="Phobius"/>
    </source>
</evidence>
<feature type="transmembrane region" description="Helical" evidence="7">
    <location>
        <begin position="153"/>
        <end position="181"/>
    </location>
</feature>
<feature type="region of interest" description="Disordered" evidence="6">
    <location>
        <begin position="1"/>
        <end position="44"/>
    </location>
</feature>
<dbReference type="PANTHER" id="PTHR36115">
    <property type="entry name" value="PROLINE-RICH ANTIGEN HOMOLOG-RELATED"/>
    <property type="match status" value="1"/>
</dbReference>
<feature type="transmembrane region" description="Helical" evidence="7">
    <location>
        <begin position="92"/>
        <end position="113"/>
    </location>
</feature>
<evidence type="ECO:0000256" key="6">
    <source>
        <dbReference type="SAM" id="MobiDB-lite"/>
    </source>
</evidence>
<organism evidence="9 10">
    <name type="scientific">Nocardioides bizhenqiangii</name>
    <dbReference type="NCBI Taxonomy" id="3095076"/>
    <lineage>
        <taxon>Bacteria</taxon>
        <taxon>Bacillati</taxon>
        <taxon>Actinomycetota</taxon>
        <taxon>Actinomycetes</taxon>
        <taxon>Propionibacteriales</taxon>
        <taxon>Nocardioidaceae</taxon>
        <taxon>Nocardioides</taxon>
    </lineage>
</organism>
<reference evidence="10" key="1">
    <citation type="submission" date="2023-12" db="EMBL/GenBank/DDBJ databases">
        <title>Novel species in genus Nocardioides.</title>
        <authorList>
            <person name="Zhou H."/>
        </authorList>
    </citation>
    <scope>NUCLEOTIDE SEQUENCE [LARGE SCALE GENOMIC DNA]</scope>
    <source>
        <strain evidence="10">HM61</strain>
    </source>
</reference>
<dbReference type="Pfam" id="PF06271">
    <property type="entry name" value="RDD"/>
    <property type="match status" value="1"/>
</dbReference>
<feature type="transmembrane region" description="Helical" evidence="7">
    <location>
        <begin position="59"/>
        <end position="80"/>
    </location>
</feature>
<evidence type="ECO:0000256" key="5">
    <source>
        <dbReference type="ARBA" id="ARBA00023136"/>
    </source>
</evidence>
<feature type="domain" description="RDD" evidence="8">
    <location>
        <begin position="50"/>
        <end position="199"/>
    </location>
</feature>
<keyword evidence="5 7" id="KW-0472">Membrane</keyword>
<feature type="compositionally biased region" description="Pro residues" evidence="6">
    <location>
        <begin position="1"/>
        <end position="27"/>
    </location>
</feature>
<dbReference type="RefSeq" id="WP_322457638.1">
    <property type="nucleotide sequence ID" value="NZ_CP141059.1"/>
</dbReference>
<evidence type="ECO:0000313" key="10">
    <source>
        <dbReference type="Proteomes" id="UP001327225"/>
    </source>
</evidence>
<gene>
    <name evidence="9" type="ORF">SHK19_02130</name>
</gene>
<comment type="subcellular location">
    <subcellularLocation>
        <location evidence="1">Cell membrane</location>
        <topology evidence="1">Multi-pass membrane protein</topology>
    </subcellularLocation>
</comment>
<evidence type="ECO:0000256" key="1">
    <source>
        <dbReference type="ARBA" id="ARBA00004651"/>
    </source>
</evidence>
<proteinExistence type="predicted"/>
<dbReference type="Proteomes" id="UP001327225">
    <property type="component" value="Chromosome"/>
</dbReference>
<evidence type="ECO:0000259" key="8">
    <source>
        <dbReference type="Pfam" id="PF06271"/>
    </source>
</evidence>
<evidence type="ECO:0000313" key="9">
    <source>
        <dbReference type="EMBL" id="WQQ27038.1"/>
    </source>
</evidence>
<protein>
    <submittedName>
        <fullName evidence="9">RDD family protein</fullName>
    </submittedName>
</protein>
<dbReference type="InterPro" id="IPR051791">
    <property type="entry name" value="Pra-immunoreactive"/>
</dbReference>
<keyword evidence="2" id="KW-1003">Cell membrane</keyword>
<sequence length="207" mass="21867">MSMPPEPPGPPGPPSTPPPGPPTPPPGDGGYPAGGSVPGGQPAGAGRPGELLNRFLARLIDHVILGVVYVPIFIILSAIIYSGFSNSFGEQFIFYTLIAILQAALYLAYFTLLESNRGQTVGKMIMKLRTYGPDGVSNPTVEQAAKRNAYSALGVLSIIPIIGWFFLGWAAPIAAMIFIAVTLNSDQPNHQGWHDKFAGGTLVRQIG</sequence>
<evidence type="ECO:0000256" key="3">
    <source>
        <dbReference type="ARBA" id="ARBA00022692"/>
    </source>
</evidence>
<dbReference type="PANTHER" id="PTHR36115:SF4">
    <property type="entry name" value="MEMBRANE PROTEIN"/>
    <property type="match status" value="1"/>
</dbReference>
<dbReference type="InterPro" id="IPR010432">
    <property type="entry name" value="RDD"/>
</dbReference>
<dbReference type="EMBL" id="CP141059">
    <property type="protein sequence ID" value="WQQ27038.1"/>
    <property type="molecule type" value="Genomic_DNA"/>
</dbReference>